<evidence type="ECO:0000313" key="2">
    <source>
        <dbReference type="Proteomes" id="UP000015104"/>
    </source>
</evidence>
<dbReference type="AlphaFoldDB" id="T1JTH4"/>
<dbReference type="Proteomes" id="UP000015104">
    <property type="component" value="Unassembled WGS sequence"/>
</dbReference>
<evidence type="ECO:0000313" key="1">
    <source>
        <dbReference type="EnsemblMetazoa" id="tetur01g14160.1"/>
    </source>
</evidence>
<organism evidence="1 2">
    <name type="scientific">Tetranychus urticae</name>
    <name type="common">Two-spotted spider mite</name>
    <dbReference type="NCBI Taxonomy" id="32264"/>
    <lineage>
        <taxon>Eukaryota</taxon>
        <taxon>Metazoa</taxon>
        <taxon>Ecdysozoa</taxon>
        <taxon>Arthropoda</taxon>
        <taxon>Chelicerata</taxon>
        <taxon>Arachnida</taxon>
        <taxon>Acari</taxon>
        <taxon>Acariformes</taxon>
        <taxon>Trombidiformes</taxon>
        <taxon>Prostigmata</taxon>
        <taxon>Eleutherengona</taxon>
        <taxon>Raphignathae</taxon>
        <taxon>Tetranychoidea</taxon>
        <taxon>Tetranychidae</taxon>
        <taxon>Tetranychus</taxon>
    </lineage>
</organism>
<reference evidence="1" key="2">
    <citation type="submission" date="2015-06" db="UniProtKB">
        <authorList>
            <consortium name="EnsemblMetazoa"/>
        </authorList>
    </citation>
    <scope>IDENTIFICATION</scope>
</reference>
<reference evidence="2" key="1">
    <citation type="submission" date="2011-08" db="EMBL/GenBank/DDBJ databases">
        <authorList>
            <person name="Rombauts S."/>
        </authorList>
    </citation>
    <scope>NUCLEOTIDE SEQUENCE</scope>
    <source>
        <strain evidence="2">London</strain>
    </source>
</reference>
<accession>T1JTH4</accession>
<protein>
    <submittedName>
        <fullName evidence="1">Uncharacterized protein</fullName>
    </submittedName>
</protein>
<dbReference type="EnsemblMetazoa" id="tetur01g14160.1">
    <property type="protein sequence ID" value="tetur01g14160.1"/>
    <property type="gene ID" value="tetur01g14160"/>
</dbReference>
<proteinExistence type="predicted"/>
<dbReference type="EMBL" id="CAEY01000481">
    <property type="status" value="NOT_ANNOTATED_CDS"/>
    <property type="molecule type" value="Genomic_DNA"/>
</dbReference>
<sequence>MLEDPLEGLRDFLRPHLAVYQIIVTDACSEHFNMNVTEIKQWMDNEDAYVYLVTLDELRGAFIILKADIFFS</sequence>
<keyword evidence="2" id="KW-1185">Reference proteome</keyword>
<name>T1JTH4_TETUR</name>
<dbReference type="HOGENOM" id="CLU_2725432_0_0_1"/>